<sequence length="672" mass="72723">MDDDDKAHHQPLLPLRMVEEKKTSRWRSISWPWQIRLWPLTLAFGQSMFLLVGWGFLAIVAHDNQIILSDGAAQAANNSPSATTLIVTLVATVMSIIMTFLFAASARYALSNRLSRPMPLVAFGSTIELSKGSFLLSARHLWWTILTLFGCVALRTLTAGWTTLLTPTLVMIEVEASGSELDLTSPPFAELLSGEIIYEPGPNSSVALIENNSFQVLDLGGVLSGNSAAGRSLGVPNSFNFNGATYNLSTGVLPSIPDYAGTTSMPSDTRLAFSGGKVPVNMSTNPQSYPQGLSRNYSMLQQGLTASVSCFQRNLTEPNPFYLYYSNTAYPVRSTQQAYENTTMFYVRHYNMSVQCSADYMYYLSYMVWADANDNIDIYGSGFIPSLVCPGTKYDGPAEGTFLIATQGWFKYGFLPATVCEVTPIITNVWVDYDGGIINATEIISNKTLGADNPDVLGFITGVVNWLGYASQGLVGNTMGDSLFSIYSTHAGFSGTTDTSKLYPLLEDYWRGVVEFTGTFLRSGYSATGSFPSNTVPANMSAPLSGTVRIATMGWIYRSPTYLLALIPITVTAFLTYAALWIGYGDQQPRDGTGFHIDPTNPSHIITAAALGGHSDLPSYTDGTGVCVRLETLSDGRQALILANASAESGDGGRLGTESADDKGLSPSPYYY</sequence>
<organism evidence="1 2">
    <name type="scientific">Leucogyrophana mollusca</name>
    <dbReference type="NCBI Taxonomy" id="85980"/>
    <lineage>
        <taxon>Eukaryota</taxon>
        <taxon>Fungi</taxon>
        <taxon>Dikarya</taxon>
        <taxon>Basidiomycota</taxon>
        <taxon>Agaricomycotina</taxon>
        <taxon>Agaricomycetes</taxon>
        <taxon>Agaricomycetidae</taxon>
        <taxon>Boletales</taxon>
        <taxon>Boletales incertae sedis</taxon>
        <taxon>Leucogyrophana</taxon>
    </lineage>
</organism>
<reference evidence="1" key="1">
    <citation type="journal article" date="2021" name="New Phytol.">
        <title>Evolutionary innovations through gain and loss of genes in the ectomycorrhizal Boletales.</title>
        <authorList>
            <person name="Wu G."/>
            <person name="Miyauchi S."/>
            <person name="Morin E."/>
            <person name="Kuo A."/>
            <person name="Drula E."/>
            <person name="Varga T."/>
            <person name="Kohler A."/>
            <person name="Feng B."/>
            <person name="Cao Y."/>
            <person name="Lipzen A."/>
            <person name="Daum C."/>
            <person name="Hundley H."/>
            <person name="Pangilinan J."/>
            <person name="Johnson J."/>
            <person name="Barry K."/>
            <person name="LaButti K."/>
            <person name="Ng V."/>
            <person name="Ahrendt S."/>
            <person name="Min B."/>
            <person name="Choi I.G."/>
            <person name="Park H."/>
            <person name="Plett J.M."/>
            <person name="Magnuson J."/>
            <person name="Spatafora J.W."/>
            <person name="Nagy L.G."/>
            <person name="Henrissat B."/>
            <person name="Grigoriev I.V."/>
            <person name="Yang Z.L."/>
            <person name="Xu J."/>
            <person name="Martin F.M."/>
        </authorList>
    </citation>
    <scope>NUCLEOTIDE SEQUENCE</scope>
    <source>
        <strain evidence="1">KUC20120723A-06</strain>
    </source>
</reference>
<name>A0ACB8BL64_9AGAM</name>
<dbReference type="Proteomes" id="UP000790709">
    <property type="component" value="Unassembled WGS sequence"/>
</dbReference>
<dbReference type="EMBL" id="MU266382">
    <property type="protein sequence ID" value="KAH7926474.1"/>
    <property type="molecule type" value="Genomic_DNA"/>
</dbReference>
<gene>
    <name evidence="1" type="ORF">BV22DRAFT_353132</name>
</gene>
<protein>
    <submittedName>
        <fullName evidence="1">Uncharacterized protein</fullName>
    </submittedName>
</protein>
<evidence type="ECO:0000313" key="1">
    <source>
        <dbReference type="EMBL" id="KAH7926474.1"/>
    </source>
</evidence>
<evidence type="ECO:0000313" key="2">
    <source>
        <dbReference type="Proteomes" id="UP000790709"/>
    </source>
</evidence>
<accession>A0ACB8BL64</accession>
<keyword evidence="2" id="KW-1185">Reference proteome</keyword>
<comment type="caution">
    <text evidence="1">The sequence shown here is derived from an EMBL/GenBank/DDBJ whole genome shotgun (WGS) entry which is preliminary data.</text>
</comment>
<proteinExistence type="predicted"/>